<dbReference type="HOGENOM" id="CLU_1894075_0_0_5"/>
<sequence length="134" mass="14824">MCSGFRTRCAQKQKVRAQDARLTKVWSLEMVVKVLTANRLIDGQAVWLGADGSWQETIDGALVARHAEAVEALEDAGKIAAKANLVVDVNVIDVEEREEGLYPIRLRERIRLSGPTIVTFGDLPLDKPELKRAS</sequence>
<evidence type="ECO:0000313" key="2">
    <source>
        <dbReference type="Proteomes" id="UP000004386"/>
    </source>
</evidence>
<reference evidence="1 2" key="1">
    <citation type="submission" date="2009-05" db="EMBL/GenBank/DDBJ databases">
        <authorList>
            <person name="Setubal J.C."/>
            <person name="Boyle S."/>
            <person name="Crasta O.R."/>
            <person name="Gillespie J.J."/>
            <person name="Kenyon R.W."/>
            <person name="Lu J."/>
            <person name="Mane S."/>
            <person name="Nagrani S."/>
            <person name="Shallom J.M."/>
            <person name="Shallom S."/>
            <person name="Shukla M."/>
            <person name="Snyder E.E."/>
            <person name="Sobral B.W."/>
            <person name="Wattam A.R."/>
            <person name="Will R."/>
            <person name="Williams K."/>
            <person name="Yoo H."/>
            <person name="Munk C."/>
            <person name="Tapia R."/>
            <person name="Green L."/>
            <person name="Rogers Y."/>
            <person name="Detter J.C."/>
            <person name="Bruce D."/>
            <person name="Brettin T.S."/>
            <person name="Tsolis R."/>
        </authorList>
    </citation>
    <scope>NUCLEOTIDE SEQUENCE [LARGE SCALE GENOMIC DNA]</scope>
    <source>
        <strain evidence="1 2">LMG 3301</strain>
    </source>
</reference>
<proteinExistence type="predicted"/>
<comment type="caution">
    <text evidence="1">The sequence shown here is derived from an EMBL/GenBank/DDBJ whole genome shotgun (WGS) entry which is preliminary data.</text>
</comment>
<dbReference type="Pfam" id="PF11011">
    <property type="entry name" value="DUF2849"/>
    <property type="match status" value="1"/>
</dbReference>
<name>C4WGZ3_9HYPH</name>
<organism evidence="1 2">
    <name type="scientific">Brucella intermedia LMG 3301</name>
    <dbReference type="NCBI Taxonomy" id="641118"/>
    <lineage>
        <taxon>Bacteria</taxon>
        <taxon>Pseudomonadati</taxon>
        <taxon>Pseudomonadota</taxon>
        <taxon>Alphaproteobacteria</taxon>
        <taxon>Hyphomicrobiales</taxon>
        <taxon>Brucellaceae</taxon>
        <taxon>Brucella/Ochrobactrum group</taxon>
        <taxon>Brucella</taxon>
    </lineage>
</organism>
<protein>
    <recommendedName>
        <fullName evidence="3">DUF2849 domain-containing protein</fullName>
    </recommendedName>
</protein>
<dbReference type="Proteomes" id="UP000004386">
    <property type="component" value="Unassembled WGS sequence"/>
</dbReference>
<dbReference type="EMBL" id="ACQA01000001">
    <property type="protein sequence ID" value="EEQ94861.1"/>
    <property type="molecule type" value="Genomic_DNA"/>
</dbReference>
<dbReference type="InterPro" id="IPR021270">
    <property type="entry name" value="DUF2849"/>
</dbReference>
<evidence type="ECO:0000313" key="1">
    <source>
        <dbReference type="EMBL" id="EEQ94861.1"/>
    </source>
</evidence>
<gene>
    <name evidence="1" type="ORF">OINT_1000193</name>
</gene>
<accession>C4WGZ3</accession>
<dbReference type="AlphaFoldDB" id="C4WGZ3"/>
<evidence type="ECO:0008006" key="3">
    <source>
        <dbReference type="Google" id="ProtNLM"/>
    </source>
</evidence>